<proteinExistence type="predicted"/>
<sequence length="61" mass="7392">MKQVQGCTQELDQEVEEVFRLGRYSEEGRRPMKVRMRSQVEVEDIMERKRKLADDTKYKDI</sequence>
<organism evidence="1 2">
    <name type="scientific">Portunus trituberculatus</name>
    <name type="common">Swimming crab</name>
    <name type="synonym">Neptunus trituberculatus</name>
    <dbReference type="NCBI Taxonomy" id="210409"/>
    <lineage>
        <taxon>Eukaryota</taxon>
        <taxon>Metazoa</taxon>
        <taxon>Ecdysozoa</taxon>
        <taxon>Arthropoda</taxon>
        <taxon>Crustacea</taxon>
        <taxon>Multicrustacea</taxon>
        <taxon>Malacostraca</taxon>
        <taxon>Eumalacostraca</taxon>
        <taxon>Eucarida</taxon>
        <taxon>Decapoda</taxon>
        <taxon>Pleocyemata</taxon>
        <taxon>Brachyura</taxon>
        <taxon>Eubrachyura</taxon>
        <taxon>Portunoidea</taxon>
        <taxon>Portunidae</taxon>
        <taxon>Portuninae</taxon>
        <taxon>Portunus</taxon>
    </lineage>
</organism>
<dbReference type="AlphaFoldDB" id="A0A5B7I6D8"/>
<reference evidence="1 2" key="1">
    <citation type="submission" date="2019-05" db="EMBL/GenBank/DDBJ databases">
        <title>Another draft genome of Portunus trituberculatus and its Hox gene families provides insights of decapod evolution.</title>
        <authorList>
            <person name="Jeong J.-H."/>
            <person name="Song I."/>
            <person name="Kim S."/>
            <person name="Choi T."/>
            <person name="Kim D."/>
            <person name="Ryu S."/>
            <person name="Kim W."/>
        </authorList>
    </citation>
    <scope>NUCLEOTIDE SEQUENCE [LARGE SCALE GENOMIC DNA]</scope>
    <source>
        <tissue evidence="1">Muscle</tissue>
    </source>
</reference>
<protein>
    <submittedName>
        <fullName evidence="1">Uncharacterized protein</fullName>
    </submittedName>
</protein>
<evidence type="ECO:0000313" key="1">
    <source>
        <dbReference type="EMBL" id="MPC77057.1"/>
    </source>
</evidence>
<dbReference type="Proteomes" id="UP000324222">
    <property type="component" value="Unassembled WGS sequence"/>
</dbReference>
<accession>A0A5B7I6D8</accession>
<name>A0A5B7I6D8_PORTR</name>
<keyword evidence="2" id="KW-1185">Reference proteome</keyword>
<evidence type="ECO:0000313" key="2">
    <source>
        <dbReference type="Proteomes" id="UP000324222"/>
    </source>
</evidence>
<gene>
    <name evidence="1" type="ORF">E2C01_071499</name>
</gene>
<dbReference type="EMBL" id="VSRR010044899">
    <property type="protein sequence ID" value="MPC77057.1"/>
    <property type="molecule type" value="Genomic_DNA"/>
</dbReference>
<comment type="caution">
    <text evidence="1">The sequence shown here is derived from an EMBL/GenBank/DDBJ whole genome shotgun (WGS) entry which is preliminary data.</text>
</comment>